<dbReference type="RefSeq" id="XP_067917880.1">
    <property type="nucleotide sequence ID" value="XM_068070145.1"/>
</dbReference>
<dbReference type="Proteomes" id="UP000221165">
    <property type="component" value="Unassembled WGS sequence"/>
</dbReference>
<accession>A0A2C6K054</accession>
<dbReference type="InterPro" id="IPR019775">
    <property type="entry name" value="WD40_repeat_CS"/>
</dbReference>
<feature type="repeat" description="WD" evidence="3">
    <location>
        <begin position="263"/>
        <end position="304"/>
    </location>
</feature>
<dbReference type="EMBL" id="MIGC01006572">
    <property type="protein sequence ID" value="PHJ16150.1"/>
    <property type="molecule type" value="Genomic_DNA"/>
</dbReference>
<dbReference type="InterPro" id="IPR001680">
    <property type="entry name" value="WD40_rpt"/>
</dbReference>
<feature type="repeat" description="WD" evidence="3">
    <location>
        <begin position="240"/>
        <end position="262"/>
    </location>
</feature>
<comment type="caution">
    <text evidence="5">The sequence shown here is derived from an EMBL/GenBank/DDBJ whole genome shotgun (WGS) entry which is preliminary data.</text>
</comment>
<sequence>LASASSDLGVRVYDVQQNYEPVRTLQGHEDIVSSIKFCTLGGPSPGDSSPSSVLHASGGLFHRQSSNGVPSSLGASATSSAPGTDSQLYSPLSSLFLVSGSRDGTVKLWNVGAGLCLRTFSSASGGDTLGGVGTREGWIRSVSVPDDDLKAAKVLASCGNDQKVCLWRYDFGVTVREMTGHSHVVEDVVFASAKMLQLLQAHKQAPAPLPSGLVDEALLREKEKASGGELHVLRQAGLVLFSSSRDRTLRMWDATQGTTMKVFVGHDNWVRRVILHPAGRHIISCSDDRSVRCWNVISGACERVLSSAHTQFVTCLGFDCTSYLLATGSLDRSVKLWSCSRSQQAELTEESTAGLNHHKASTPATTTTPAGAGEA</sequence>
<reference evidence="5 6" key="1">
    <citation type="journal article" date="2017" name="Int. J. Parasitol.">
        <title>The genome of the protozoan parasite Cystoisospora suis and a reverse vaccinology approach to identify vaccine candidates.</title>
        <authorList>
            <person name="Palmieri N."/>
            <person name="Shrestha A."/>
            <person name="Ruttkowski B."/>
            <person name="Beck T."/>
            <person name="Vogl C."/>
            <person name="Tomley F."/>
            <person name="Blake D.P."/>
            <person name="Joachim A."/>
        </authorList>
    </citation>
    <scope>NUCLEOTIDE SEQUENCE [LARGE SCALE GENOMIC DNA]</scope>
    <source>
        <strain evidence="5 6">Wien I</strain>
    </source>
</reference>
<dbReference type="OrthoDB" id="674604at2759"/>
<evidence type="ECO:0000256" key="4">
    <source>
        <dbReference type="SAM" id="MobiDB-lite"/>
    </source>
</evidence>
<dbReference type="InterPro" id="IPR020472">
    <property type="entry name" value="WD40_PAC1"/>
</dbReference>
<feature type="repeat" description="WD" evidence="3">
    <location>
        <begin position="96"/>
        <end position="119"/>
    </location>
</feature>
<dbReference type="InterPro" id="IPR036322">
    <property type="entry name" value="WD40_repeat_dom_sf"/>
</dbReference>
<feature type="repeat" description="WD" evidence="3">
    <location>
        <begin position="306"/>
        <end position="347"/>
    </location>
</feature>
<dbReference type="PROSITE" id="PS00678">
    <property type="entry name" value="WD_REPEATS_1"/>
    <property type="match status" value="1"/>
</dbReference>
<organism evidence="5 6">
    <name type="scientific">Cystoisospora suis</name>
    <dbReference type="NCBI Taxonomy" id="483139"/>
    <lineage>
        <taxon>Eukaryota</taxon>
        <taxon>Sar</taxon>
        <taxon>Alveolata</taxon>
        <taxon>Apicomplexa</taxon>
        <taxon>Conoidasida</taxon>
        <taxon>Coccidia</taxon>
        <taxon>Eucoccidiorida</taxon>
        <taxon>Eimeriorina</taxon>
        <taxon>Sarcocystidae</taxon>
        <taxon>Cystoisospora</taxon>
    </lineage>
</organism>
<evidence type="ECO:0000256" key="1">
    <source>
        <dbReference type="ARBA" id="ARBA00022574"/>
    </source>
</evidence>
<dbReference type="SUPFAM" id="SSF50978">
    <property type="entry name" value="WD40 repeat-like"/>
    <property type="match status" value="1"/>
</dbReference>
<name>A0A2C6K054_9APIC</name>
<dbReference type="Gene3D" id="2.130.10.10">
    <property type="entry name" value="YVTN repeat-like/Quinoprotein amine dehydrogenase"/>
    <property type="match status" value="2"/>
</dbReference>
<dbReference type="PANTHER" id="PTHR19848">
    <property type="entry name" value="WD40 REPEAT PROTEIN"/>
    <property type="match status" value="1"/>
</dbReference>
<feature type="non-terminal residue" evidence="5">
    <location>
        <position position="1"/>
    </location>
</feature>
<dbReference type="GeneID" id="94433356"/>
<dbReference type="Pfam" id="PF00400">
    <property type="entry name" value="WD40"/>
    <property type="match status" value="4"/>
</dbReference>
<evidence type="ECO:0000313" key="5">
    <source>
        <dbReference type="EMBL" id="PHJ16150.1"/>
    </source>
</evidence>
<dbReference type="PRINTS" id="PR00320">
    <property type="entry name" value="GPROTEINBRPT"/>
</dbReference>
<dbReference type="PROSITE" id="PS50294">
    <property type="entry name" value="WD_REPEATS_REGION"/>
    <property type="match status" value="2"/>
</dbReference>
<dbReference type="PROSITE" id="PS50082">
    <property type="entry name" value="WD_REPEATS_2"/>
    <property type="match status" value="4"/>
</dbReference>
<gene>
    <name evidence="5" type="ORF">CSUI_010038</name>
</gene>
<keyword evidence="1 3" id="KW-0853">WD repeat</keyword>
<feature type="compositionally biased region" description="Low complexity" evidence="4">
    <location>
        <begin position="361"/>
        <end position="375"/>
    </location>
</feature>
<feature type="region of interest" description="Disordered" evidence="4">
    <location>
        <begin position="350"/>
        <end position="375"/>
    </location>
</feature>
<dbReference type="InterPro" id="IPR015943">
    <property type="entry name" value="WD40/YVTN_repeat-like_dom_sf"/>
</dbReference>
<dbReference type="AlphaFoldDB" id="A0A2C6K054"/>
<keyword evidence="6" id="KW-1185">Reference proteome</keyword>
<evidence type="ECO:0000256" key="3">
    <source>
        <dbReference type="PROSITE-ProRule" id="PRU00221"/>
    </source>
</evidence>
<proteinExistence type="predicted"/>
<evidence type="ECO:0000256" key="2">
    <source>
        <dbReference type="ARBA" id="ARBA00022737"/>
    </source>
</evidence>
<keyword evidence="2" id="KW-0677">Repeat</keyword>
<evidence type="ECO:0000313" key="6">
    <source>
        <dbReference type="Proteomes" id="UP000221165"/>
    </source>
</evidence>
<dbReference type="PANTHER" id="PTHR19848:SF8">
    <property type="entry name" value="F-BOX AND WD REPEAT DOMAIN CONTAINING 7"/>
    <property type="match status" value="1"/>
</dbReference>
<dbReference type="VEuPathDB" id="ToxoDB:CSUI_010038"/>
<protein>
    <submittedName>
        <fullName evidence="5">Wd g-beta repeat-containing protein</fullName>
    </submittedName>
</protein>
<dbReference type="SMART" id="SM00320">
    <property type="entry name" value="WD40"/>
    <property type="match status" value="5"/>
</dbReference>